<reference evidence="14 15" key="1">
    <citation type="submission" date="2016-01" db="EMBL/GenBank/DDBJ databases">
        <title>Genome sequence of the yeast Holleya sinecauda.</title>
        <authorList>
            <person name="Dietrich F.S."/>
        </authorList>
    </citation>
    <scope>NUCLEOTIDE SEQUENCE [LARGE SCALE GENOMIC DNA]</scope>
    <source>
        <strain evidence="14 15">ATCC 58844</strain>
    </source>
</reference>
<dbReference type="GO" id="GO:0004823">
    <property type="term" value="F:leucine-tRNA ligase activity"/>
    <property type="evidence" value="ECO:0007669"/>
    <property type="project" value="UniProtKB-EC"/>
</dbReference>
<dbReference type="OrthoDB" id="10249672at2759"/>
<dbReference type="EC" id="6.1.1.4" evidence="2"/>
<feature type="domain" description="Aminoacyl-tRNA synthetase class Ia" evidence="11">
    <location>
        <begin position="210"/>
        <end position="782"/>
    </location>
</feature>
<dbReference type="InterPro" id="IPR002300">
    <property type="entry name" value="aa-tRNA-synth_Ia"/>
</dbReference>
<dbReference type="SUPFAM" id="SSF50677">
    <property type="entry name" value="ValRS/IleRS/LeuRS editing domain"/>
    <property type="match status" value="1"/>
</dbReference>
<evidence type="ECO:0000259" key="13">
    <source>
        <dbReference type="Pfam" id="PF24810"/>
    </source>
</evidence>
<protein>
    <recommendedName>
        <fullName evidence="2">leucine--tRNA ligase</fullName>
        <ecNumber evidence="2">6.1.1.4</ecNumber>
    </recommendedName>
    <alternativeName>
        <fullName evidence="8">Leucyl-tRNA synthetase</fullName>
    </alternativeName>
</protein>
<dbReference type="InterPro" id="IPR055416">
    <property type="entry name" value="RBD_LARS1"/>
</dbReference>
<dbReference type="InterPro" id="IPR009008">
    <property type="entry name" value="Val/Leu/Ile-tRNA-synth_edit"/>
</dbReference>
<evidence type="ECO:0000256" key="2">
    <source>
        <dbReference type="ARBA" id="ARBA00013164"/>
    </source>
</evidence>
<evidence type="ECO:0000313" key="15">
    <source>
        <dbReference type="Proteomes" id="UP000243052"/>
    </source>
</evidence>
<comment type="catalytic activity">
    <reaction evidence="9">
        <text>tRNA(Leu) + L-leucine + ATP = L-leucyl-tRNA(Leu) + AMP + diphosphate</text>
        <dbReference type="Rhea" id="RHEA:11688"/>
        <dbReference type="Rhea" id="RHEA-COMP:9613"/>
        <dbReference type="Rhea" id="RHEA-COMP:9622"/>
        <dbReference type="ChEBI" id="CHEBI:30616"/>
        <dbReference type="ChEBI" id="CHEBI:33019"/>
        <dbReference type="ChEBI" id="CHEBI:57427"/>
        <dbReference type="ChEBI" id="CHEBI:78442"/>
        <dbReference type="ChEBI" id="CHEBI:78494"/>
        <dbReference type="ChEBI" id="CHEBI:456215"/>
        <dbReference type="EC" id="6.1.1.4"/>
    </reaction>
</comment>
<keyword evidence="4" id="KW-0547">Nucleotide-binding</keyword>
<dbReference type="Pfam" id="PF00133">
    <property type="entry name" value="tRNA-synt_1"/>
    <property type="match status" value="2"/>
</dbReference>
<dbReference type="GO" id="GO:0006429">
    <property type="term" value="P:leucyl-tRNA aminoacylation"/>
    <property type="evidence" value="ECO:0007669"/>
    <property type="project" value="InterPro"/>
</dbReference>
<dbReference type="Pfam" id="PF24810">
    <property type="entry name" value="RBD_LARS1"/>
    <property type="match status" value="1"/>
</dbReference>
<dbReference type="FunFam" id="3.90.740.10:FF:000001">
    <property type="entry name" value="Leucine--tRNA ligase, cytoplasmic"/>
    <property type="match status" value="1"/>
</dbReference>
<dbReference type="PANTHER" id="PTHR45794:SF1">
    <property type="entry name" value="LEUCINE--TRNA LIGASE, CYTOPLASMIC"/>
    <property type="match status" value="1"/>
</dbReference>
<accession>A0A0X8HTI0</accession>
<evidence type="ECO:0000256" key="10">
    <source>
        <dbReference type="SAM" id="MobiDB-lite"/>
    </source>
</evidence>
<dbReference type="CDD" id="cd00812">
    <property type="entry name" value="LeuRS_core"/>
    <property type="match status" value="1"/>
</dbReference>
<comment type="similarity">
    <text evidence="1">Belongs to the class-I aminoacyl-tRNA synthetase family.</text>
</comment>
<dbReference type="STRING" id="45286.A0A0X8HTI0"/>
<dbReference type="AlphaFoldDB" id="A0A0X8HTI0"/>
<evidence type="ECO:0000256" key="3">
    <source>
        <dbReference type="ARBA" id="ARBA00022598"/>
    </source>
</evidence>
<evidence type="ECO:0000259" key="11">
    <source>
        <dbReference type="Pfam" id="PF00133"/>
    </source>
</evidence>
<proteinExistence type="inferred from homology"/>
<feature type="region of interest" description="Disordered" evidence="10">
    <location>
        <begin position="143"/>
        <end position="162"/>
    </location>
</feature>
<dbReference type="InterPro" id="IPR004493">
    <property type="entry name" value="Leu-tRNA-synth_Ia_arc/euk"/>
</dbReference>
<feature type="domain" description="Aminoacyl-tRNA synthetase class Ia" evidence="11">
    <location>
        <begin position="59"/>
        <end position="138"/>
    </location>
</feature>
<evidence type="ECO:0000259" key="12">
    <source>
        <dbReference type="Pfam" id="PF08264"/>
    </source>
</evidence>
<dbReference type="Pfam" id="PF08264">
    <property type="entry name" value="Anticodon_1"/>
    <property type="match status" value="1"/>
</dbReference>
<dbReference type="Proteomes" id="UP000243052">
    <property type="component" value="Chromosome v"/>
</dbReference>
<organism evidence="14 15">
    <name type="scientific">Eremothecium sinecaudum</name>
    <dbReference type="NCBI Taxonomy" id="45286"/>
    <lineage>
        <taxon>Eukaryota</taxon>
        <taxon>Fungi</taxon>
        <taxon>Dikarya</taxon>
        <taxon>Ascomycota</taxon>
        <taxon>Saccharomycotina</taxon>
        <taxon>Saccharomycetes</taxon>
        <taxon>Saccharomycetales</taxon>
        <taxon>Saccharomycetaceae</taxon>
        <taxon>Eremothecium</taxon>
    </lineage>
</organism>
<dbReference type="InterPro" id="IPR009080">
    <property type="entry name" value="tRNAsynth_Ia_anticodon-bd"/>
</dbReference>
<dbReference type="InterPro" id="IPR013155">
    <property type="entry name" value="M/V/L/I-tRNA-synth_anticd-bd"/>
</dbReference>
<evidence type="ECO:0000256" key="6">
    <source>
        <dbReference type="ARBA" id="ARBA00022917"/>
    </source>
</evidence>
<dbReference type="Gene3D" id="3.90.740.10">
    <property type="entry name" value="Valyl/Leucyl/Isoleucyl-tRNA synthetase, editing domain"/>
    <property type="match status" value="1"/>
</dbReference>
<keyword evidence="6" id="KW-0648">Protein biosynthesis</keyword>
<feature type="domain" description="Methionyl/Valyl/Leucyl/Isoleucyl-tRNA synthetase anticodon-binding" evidence="12">
    <location>
        <begin position="823"/>
        <end position="943"/>
    </location>
</feature>
<dbReference type="Gene3D" id="3.40.50.620">
    <property type="entry name" value="HUPs"/>
    <property type="match status" value="2"/>
</dbReference>
<evidence type="ECO:0000256" key="1">
    <source>
        <dbReference type="ARBA" id="ARBA00005594"/>
    </source>
</evidence>
<dbReference type="GO" id="GO:0002161">
    <property type="term" value="F:aminoacyl-tRNA deacylase activity"/>
    <property type="evidence" value="ECO:0007669"/>
    <property type="project" value="InterPro"/>
</dbReference>
<evidence type="ECO:0000256" key="7">
    <source>
        <dbReference type="ARBA" id="ARBA00023146"/>
    </source>
</evidence>
<keyword evidence="15" id="KW-1185">Reference proteome</keyword>
<keyword evidence="7" id="KW-0030">Aminoacyl-tRNA synthetase</keyword>
<dbReference type="InterPro" id="IPR014729">
    <property type="entry name" value="Rossmann-like_a/b/a_fold"/>
</dbReference>
<evidence type="ECO:0000256" key="5">
    <source>
        <dbReference type="ARBA" id="ARBA00022840"/>
    </source>
</evidence>
<gene>
    <name evidence="14" type="ORF">AW171_hschr53073</name>
</gene>
<dbReference type="PANTHER" id="PTHR45794">
    <property type="entry name" value="LEUCYL-TRNA SYNTHETASE"/>
    <property type="match status" value="1"/>
</dbReference>
<sequence>MSASTSKGSKGSKGLVLENTARRDALIAIEKKYQKIWSDEHLFEIDAPSIDEESISMDSEELQKKYPKFMSSMAYPYMNGVLHAGHCFTLSKVEFSIGFERMNGKRALFPLGFHCTGMPILACADKLKREAEMFGEDFANAAVEEEDEEEVPEVKEEKPDSEDVTKFKAKKSKAAAKKGSGKYQFEIMLQLGIPREEVIKFADAQYWLTYFPPLCEQDCTDFGSRIDWRRSFITTDMNPYYDAFIRWQMNKLKATKKVKFGERYTIYSEKDGQACMDHDRQSGEGVTPQEYVGIKIEVIEFAPEAKEIIDAVDALDRSKKIYFVAATLRPETMYGQTCCFVSPKIEYGIFDAGDSYYITTERAFKNMSYQKLTPVRGRYEAITTVLGSKFVGSRIHAPLSAYPELRILPMETVISTKGTGVVTCVPSNSPDDYITTLDLRNKAAYYGIDPSWVSYDAVPIITTEKYGDMIAKAVCEEYKIRSPKETVLLAEAKKHAYKEDFYTGTMICGPYKGEKVEAAKTKVKNDLIREGLAFVYNEPESLVVSRSGDECIVSLEDQWYVDYGEPTWRALAEECLQQMCLFSPEVKNAFEGVLGWLKNWAVSRTYGLGTKLPWDEKYLVESLSDSTIYQAFYTIAHLLFSDYYGHKLGPLGIRADQLTDEVFDYIFQHATDVPKTEIPVRALNILRREFEYFYPLDVSISGKDLIPNHLTFFIYTHVALFPRKFWPRGIRANGHLMLNNAKMSKSTGNFMTLKQIVEKFGADASRIALADAGDTVEDANFDEANANAAILRLFNLKEWAHEIVGDLENLRTGPISEFFDVAFENEMNALIEETYRQYELTNYKGALKSGLFDYQASRDYYREACGVMHRDLVLRYIETQALMLAPIAPHFAEYIYRQVLGNQMSVHVTSFPRASKPVDAGALSALEYLRDIQRAIRESEGQALKKKKGKGSDVDPTRPAKLCMYIAESFPEWQTRYIDLVRDLFEQQSLQDNNVVKSRVDPRDMKRAMPFISLLKQRLVTESPATVFNRELLFDEVATVKATIDVIQRACQTIKVVEFQYIAFPHGFRVGRDILTGEECEVPSCKATENAIPGQPGITIYNL</sequence>
<evidence type="ECO:0000313" key="14">
    <source>
        <dbReference type="EMBL" id="AMD21140.1"/>
    </source>
</evidence>
<dbReference type="EMBL" id="CP014245">
    <property type="protein sequence ID" value="AMD21140.1"/>
    <property type="molecule type" value="Genomic_DNA"/>
</dbReference>
<dbReference type="SUPFAM" id="SSF47323">
    <property type="entry name" value="Anticodon-binding domain of a subclass of class I aminoacyl-tRNA synthetases"/>
    <property type="match status" value="1"/>
</dbReference>
<dbReference type="GO" id="GO:0005524">
    <property type="term" value="F:ATP binding"/>
    <property type="evidence" value="ECO:0007669"/>
    <property type="project" value="UniProtKB-KW"/>
</dbReference>
<keyword evidence="3" id="KW-0436">Ligase</keyword>
<dbReference type="NCBIfam" id="TIGR00395">
    <property type="entry name" value="leuS_arch"/>
    <property type="match status" value="1"/>
</dbReference>
<evidence type="ECO:0000256" key="4">
    <source>
        <dbReference type="ARBA" id="ARBA00022741"/>
    </source>
</evidence>
<evidence type="ECO:0000256" key="8">
    <source>
        <dbReference type="ARBA" id="ARBA00030520"/>
    </source>
</evidence>
<feature type="compositionally biased region" description="Basic and acidic residues" evidence="10">
    <location>
        <begin position="152"/>
        <end position="162"/>
    </location>
</feature>
<dbReference type="RefSeq" id="XP_017988136.1">
    <property type="nucleotide sequence ID" value="XM_018132583.1"/>
</dbReference>
<dbReference type="SUPFAM" id="SSF52374">
    <property type="entry name" value="Nucleotidylyl transferase"/>
    <property type="match status" value="1"/>
</dbReference>
<dbReference type="Gene3D" id="1.10.730.10">
    <property type="entry name" value="Isoleucyl-tRNA Synthetase, Domain 1"/>
    <property type="match status" value="1"/>
</dbReference>
<keyword evidence="5" id="KW-0067">ATP-binding</keyword>
<name>A0A0X8HTI0_9SACH</name>
<dbReference type="GeneID" id="28724416"/>
<evidence type="ECO:0000256" key="9">
    <source>
        <dbReference type="ARBA" id="ARBA00047469"/>
    </source>
</evidence>
<feature type="domain" description="Leucine--tRNA ligase RagD-binding" evidence="13">
    <location>
        <begin position="966"/>
        <end position="1022"/>
    </location>
</feature>
<dbReference type="CDD" id="cd07959">
    <property type="entry name" value="Anticodon_Ia_Leu_AEc"/>
    <property type="match status" value="1"/>
</dbReference>